<evidence type="ECO:0000256" key="1">
    <source>
        <dbReference type="ARBA" id="ARBA00022729"/>
    </source>
</evidence>
<dbReference type="InterPro" id="IPR008929">
    <property type="entry name" value="Chondroitin_lyas"/>
</dbReference>
<keyword evidence="1 3" id="KW-0732">Signal</keyword>
<keyword evidence="6" id="KW-1185">Reference proteome</keyword>
<keyword evidence="2" id="KW-0456">Lyase</keyword>
<dbReference type="Proteomes" id="UP001320245">
    <property type="component" value="Unassembled WGS sequence"/>
</dbReference>
<feature type="chain" id="PRO_5043032110" description="Alginate lyase domain-containing protein" evidence="3">
    <location>
        <begin position="20"/>
        <end position="430"/>
    </location>
</feature>
<dbReference type="GO" id="GO:0016829">
    <property type="term" value="F:lyase activity"/>
    <property type="evidence" value="ECO:0007669"/>
    <property type="project" value="UniProtKB-KW"/>
</dbReference>
<dbReference type="GO" id="GO:0042597">
    <property type="term" value="C:periplasmic space"/>
    <property type="evidence" value="ECO:0007669"/>
    <property type="project" value="InterPro"/>
</dbReference>
<gene>
    <name evidence="5" type="ORF">SLS53_009365</name>
</gene>
<dbReference type="Gene3D" id="1.50.10.100">
    <property type="entry name" value="Chondroitin AC/alginate lyase"/>
    <property type="match status" value="1"/>
</dbReference>
<organism evidence="5 6">
    <name type="scientific">Cytospora paraplurivora</name>
    <dbReference type="NCBI Taxonomy" id="2898453"/>
    <lineage>
        <taxon>Eukaryota</taxon>
        <taxon>Fungi</taxon>
        <taxon>Dikarya</taxon>
        <taxon>Ascomycota</taxon>
        <taxon>Pezizomycotina</taxon>
        <taxon>Sordariomycetes</taxon>
        <taxon>Sordariomycetidae</taxon>
        <taxon>Diaporthales</taxon>
        <taxon>Cytosporaceae</taxon>
        <taxon>Cytospora</taxon>
    </lineage>
</organism>
<dbReference type="Pfam" id="PF05426">
    <property type="entry name" value="Alginate_lyase"/>
    <property type="match status" value="1"/>
</dbReference>
<comment type="caution">
    <text evidence="5">The sequence shown here is derived from an EMBL/GenBank/DDBJ whole genome shotgun (WGS) entry which is preliminary data.</text>
</comment>
<reference evidence="5 6" key="1">
    <citation type="journal article" date="2023" name="PLoS ONE">
        <title>Cytospora paraplurivora sp. nov. isolated from orchards with fruit tree decline syndrome in Ontario, Canada.</title>
        <authorList>
            <person name="Ilyukhin E."/>
            <person name="Nguyen H.D.T."/>
            <person name="Castle A.J."/>
            <person name="Ellouze W."/>
        </authorList>
    </citation>
    <scope>NUCLEOTIDE SEQUENCE [LARGE SCALE GENOMIC DNA]</scope>
    <source>
        <strain evidence="5 6">FDS-564</strain>
    </source>
</reference>
<evidence type="ECO:0000256" key="3">
    <source>
        <dbReference type="SAM" id="SignalP"/>
    </source>
</evidence>
<feature type="signal peptide" evidence="3">
    <location>
        <begin position="1"/>
        <end position="19"/>
    </location>
</feature>
<dbReference type="AlphaFoldDB" id="A0AAN9TVW1"/>
<dbReference type="EMBL" id="JAJSPL020000078">
    <property type="protein sequence ID" value="KAK7728760.1"/>
    <property type="molecule type" value="Genomic_DNA"/>
</dbReference>
<dbReference type="SUPFAM" id="SSF48230">
    <property type="entry name" value="Chondroitin AC/alginate lyase"/>
    <property type="match status" value="1"/>
</dbReference>
<evidence type="ECO:0000256" key="2">
    <source>
        <dbReference type="ARBA" id="ARBA00023239"/>
    </source>
</evidence>
<protein>
    <recommendedName>
        <fullName evidence="4">Alginate lyase domain-containing protein</fullName>
    </recommendedName>
</protein>
<proteinExistence type="predicted"/>
<sequence length="430" mass="47309">MRYSFAIVSSTLLSLPVQAAYVHPGLLHTADDFARIRTKVNAEAEPWLTGYHKLTASKYAQSTYVNSAQAVIYRGANSVHSQNYGDLYRDAAAAYQLGIRWKLTNDTAYADAAAAVLSAWGSTLTEITGSGDKFLAAGIYGYEMANAAEILRDYEPWYSANFSTFSTMMSKVFLSMNMDFFVRHNDAKADHYWANWDLCNIASAMAIGILTDNTTAYNYALDYFKTNGTGNGQINKAIWKLYTEDGSGKLLGQGQEAGRDQGHSMLDFALLGVIAQQGYNQGDDLFSYNDSLILAGAEYVAKYNLGYNVPYTTYHNSDVTQTVISNNSRGDVRPIWELLYAHYGVLNGLNASWSEQYRDLVVSDGSGAEGGGGNYDLILCNIITSEHALKLIIETEEAAATLMVNRLLTVILSKQVSAVISMQQLKQDLK</sequence>
<feature type="domain" description="Alginate lyase" evidence="4">
    <location>
        <begin position="74"/>
        <end position="303"/>
    </location>
</feature>
<name>A0AAN9TVW1_9PEZI</name>
<evidence type="ECO:0000313" key="5">
    <source>
        <dbReference type="EMBL" id="KAK7728760.1"/>
    </source>
</evidence>
<evidence type="ECO:0000259" key="4">
    <source>
        <dbReference type="Pfam" id="PF05426"/>
    </source>
</evidence>
<evidence type="ECO:0000313" key="6">
    <source>
        <dbReference type="Proteomes" id="UP001320245"/>
    </source>
</evidence>
<accession>A0AAN9TVW1</accession>
<dbReference type="InterPro" id="IPR008397">
    <property type="entry name" value="Alginate_lyase_dom"/>
</dbReference>